<evidence type="ECO:0000256" key="1">
    <source>
        <dbReference type="SAM" id="MobiDB-lite"/>
    </source>
</evidence>
<evidence type="ECO:0000313" key="3">
    <source>
        <dbReference type="EMBL" id="KAJ7082947.1"/>
    </source>
</evidence>
<name>A0AAD6TL71_9AGAR</name>
<accession>A0AAD6TL71</accession>
<gene>
    <name evidence="3" type="ORF">B0H15DRAFT_952326</name>
    <name evidence="2" type="ORF">B0H15DRAFT_958109</name>
</gene>
<feature type="compositionally biased region" description="Low complexity" evidence="1">
    <location>
        <begin position="127"/>
        <end position="136"/>
    </location>
</feature>
<feature type="compositionally biased region" description="Polar residues" evidence="1">
    <location>
        <begin position="1"/>
        <end position="10"/>
    </location>
</feature>
<feature type="compositionally biased region" description="Basic residues" evidence="1">
    <location>
        <begin position="80"/>
        <end position="91"/>
    </location>
</feature>
<dbReference type="AlphaFoldDB" id="A0AAD6TL71"/>
<feature type="compositionally biased region" description="Polar residues" evidence="1">
    <location>
        <begin position="19"/>
        <end position="28"/>
    </location>
</feature>
<sequence length="136" mass="15481">MSRQFHSIPTSPLLAHPQQVPTMPTRSPETVPMTTHTAATKDTTTTKPTTSPYLALYKNHGFHTPRSRLYALDRASTNHDRRRPHHKRGRHMTNTTTIRDRLERHEQREHAVSGPWDLGTPRPRSPPTQSRSPSAA</sequence>
<feature type="compositionally biased region" description="Basic and acidic residues" evidence="1">
    <location>
        <begin position="98"/>
        <end position="111"/>
    </location>
</feature>
<feature type="region of interest" description="Disordered" evidence="1">
    <location>
        <begin position="1"/>
        <end position="52"/>
    </location>
</feature>
<organism evidence="2 4">
    <name type="scientific">Mycena belliarum</name>
    <dbReference type="NCBI Taxonomy" id="1033014"/>
    <lineage>
        <taxon>Eukaryota</taxon>
        <taxon>Fungi</taxon>
        <taxon>Dikarya</taxon>
        <taxon>Basidiomycota</taxon>
        <taxon>Agaricomycotina</taxon>
        <taxon>Agaricomycetes</taxon>
        <taxon>Agaricomycetidae</taxon>
        <taxon>Agaricales</taxon>
        <taxon>Marasmiineae</taxon>
        <taxon>Mycenaceae</taxon>
        <taxon>Mycena</taxon>
    </lineage>
</organism>
<feature type="compositionally biased region" description="Low complexity" evidence="1">
    <location>
        <begin position="34"/>
        <end position="50"/>
    </location>
</feature>
<protein>
    <submittedName>
        <fullName evidence="2">Uncharacterized protein</fullName>
    </submittedName>
</protein>
<comment type="caution">
    <text evidence="2">The sequence shown here is derived from an EMBL/GenBank/DDBJ whole genome shotgun (WGS) entry which is preliminary data.</text>
</comment>
<proteinExistence type="predicted"/>
<reference evidence="2" key="1">
    <citation type="submission" date="2023-03" db="EMBL/GenBank/DDBJ databases">
        <title>Massive genome expansion in bonnet fungi (Mycena s.s.) driven by repeated elements and novel gene families across ecological guilds.</title>
        <authorList>
            <consortium name="Lawrence Berkeley National Laboratory"/>
            <person name="Harder C.B."/>
            <person name="Miyauchi S."/>
            <person name="Viragh M."/>
            <person name="Kuo A."/>
            <person name="Thoen E."/>
            <person name="Andreopoulos B."/>
            <person name="Lu D."/>
            <person name="Skrede I."/>
            <person name="Drula E."/>
            <person name="Henrissat B."/>
            <person name="Morin E."/>
            <person name="Kohler A."/>
            <person name="Barry K."/>
            <person name="LaButti K."/>
            <person name="Morin E."/>
            <person name="Salamov A."/>
            <person name="Lipzen A."/>
            <person name="Mereny Z."/>
            <person name="Hegedus B."/>
            <person name="Baldrian P."/>
            <person name="Stursova M."/>
            <person name="Weitz H."/>
            <person name="Taylor A."/>
            <person name="Grigoriev I.V."/>
            <person name="Nagy L.G."/>
            <person name="Martin F."/>
            <person name="Kauserud H."/>
        </authorList>
    </citation>
    <scope>NUCLEOTIDE SEQUENCE</scope>
    <source>
        <strain evidence="2">CBHHK173m</strain>
    </source>
</reference>
<keyword evidence="4" id="KW-1185">Reference proteome</keyword>
<dbReference type="EMBL" id="JARJCN010000147">
    <property type="protein sequence ID" value="KAJ7068894.1"/>
    <property type="molecule type" value="Genomic_DNA"/>
</dbReference>
<evidence type="ECO:0000313" key="4">
    <source>
        <dbReference type="Proteomes" id="UP001222325"/>
    </source>
</evidence>
<dbReference type="EMBL" id="JARJCN010000043">
    <property type="protein sequence ID" value="KAJ7082947.1"/>
    <property type="molecule type" value="Genomic_DNA"/>
</dbReference>
<feature type="region of interest" description="Disordered" evidence="1">
    <location>
        <begin position="72"/>
        <end position="136"/>
    </location>
</feature>
<evidence type="ECO:0000313" key="2">
    <source>
        <dbReference type="EMBL" id="KAJ7068894.1"/>
    </source>
</evidence>
<dbReference type="Proteomes" id="UP001222325">
    <property type="component" value="Unassembled WGS sequence"/>
</dbReference>